<gene>
    <name evidence="2" type="ORF">ACFSQJ_00960</name>
</gene>
<feature type="non-terminal residue" evidence="2">
    <location>
        <position position="468"/>
    </location>
</feature>
<dbReference type="Proteomes" id="UP001597526">
    <property type="component" value="Unassembled WGS sequence"/>
</dbReference>
<name>A0ABW5MQI1_9FLAO</name>
<proteinExistence type="predicted"/>
<sequence length="468" mass="51036">MKKITSTIIFPRLLLLSIIGFLFLSFNKKGNYGVLDESKTNSYDIIDADRCNDLPAANFWWSTSSNPDYSNGFFSSLGDNNLIFTEYDNGTALISGSTKYGEGDCLVEVHVLLKDKRSWNDWQNVDGEFKSEGCSNAIGENLSYYLIDDIQSYITSTGSDCLGEGTYKVTHRPDPNDPNTPKYGVQVGPGGALWDSNQGAEGLSGWGWIGPEGDERRWVMDFNFLVNRDPKTEEENNKTDTDGDGVPDIVDIDDDNDGILDTVECNSLGFKTIRPLDLGFSNNSSGLSTTDFDISSRFNLPDGSVLVSVTNGMTSNFRNFRIQSDNPVQFNFSGTVPVRVQAIHSKGLLLGSSDGIVALDNSPYKLISSLRRGLIEENNGNVFSVNAFSGANNSEDLLWESISFGSSLEFFTTSSASSNAITLRIAPTLCPDTDEDGIPDHLDIDSDDDGIPDNVEGQPTEGYVPPSG</sequence>
<accession>A0ABW5MQI1</accession>
<organism evidence="2 3">
    <name type="scientific">Croceitalea marina</name>
    <dbReference type="NCBI Taxonomy" id="1775166"/>
    <lineage>
        <taxon>Bacteria</taxon>
        <taxon>Pseudomonadati</taxon>
        <taxon>Bacteroidota</taxon>
        <taxon>Flavobacteriia</taxon>
        <taxon>Flavobacteriales</taxon>
        <taxon>Flavobacteriaceae</taxon>
        <taxon>Croceitalea</taxon>
    </lineage>
</organism>
<evidence type="ECO:0000313" key="2">
    <source>
        <dbReference type="EMBL" id="MFD2585475.1"/>
    </source>
</evidence>
<comment type="caution">
    <text evidence="2">The sequence shown here is derived from an EMBL/GenBank/DDBJ whole genome shotgun (WGS) entry which is preliminary data.</text>
</comment>
<dbReference type="SUPFAM" id="SSF103647">
    <property type="entry name" value="TSP type-3 repeat"/>
    <property type="match status" value="2"/>
</dbReference>
<keyword evidence="3" id="KW-1185">Reference proteome</keyword>
<feature type="compositionally biased region" description="Basic and acidic residues" evidence="1">
    <location>
        <begin position="230"/>
        <end position="241"/>
    </location>
</feature>
<evidence type="ECO:0000256" key="1">
    <source>
        <dbReference type="SAM" id="MobiDB-lite"/>
    </source>
</evidence>
<dbReference type="EMBL" id="JBHULB010000002">
    <property type="protein sequence ID" value="MFD2585475.1"/>
    <property type="molecule type" value="Genomic_DNA"/>
</dbReference>
<reference evidence="3" key="1">
    <citation type="journal article" date="2019" name="Int. J. Syst. Evol. Microbiol.">
        <title>The Global Catalogue of Microorganisms (GCM) 10K type strain sequencing project: providing services to taxonomists for standard genome sequencing and annotation.</title>
        <authorList>
            <consortium name="The Broad Institute Genomics Platform"/>
            <consortium name="The Broad Institute Genome Sequencing Center for Infectious Disease"/>
            <person name="Wu L."/>
            <person name="Ma J."/>
        </authorList>
    </citation>
    <scope>NUCLEOTIDE SEQUENCE [LARGE SCALE GENOMIC DNA]</scope>
    <source>
        <strain evidence="3">KCTC 52368</strain>
    </source>
</reference>
<dbReference type="Gene3D" id="4.10.1080.10">
    <property type="entry name" value="TSP type-3 repeat"/>
    <property type="match status" value="1"/>
</dbReference>
<feature type="region of interest" description="Disordered" evidence="1">
    <location>
        <begin position="230"/>
        <end position="250"/>
    </location>
</feature>
<feature type="region of interest" description="Disordered" evidence="1">
    <location>
        <begin position="431"/>
        <end position="468"/>
    </location>
</feature>
<evidence type="ECO:0000313" key="3">
    <source>
        <dbReference type="Proteomes" id="UP001597526"/>
    </source>
</evidence>
<protein>
    <submittedName>
        <fullName evidence="2">Uncharacterized protein</fullName>
    </submittedName>
</protein>
<dbReference type="InterPro" id="IPR028974">
    <property type="entry name" value="TSP_type-3_rpt"/>
</dbReference>